<protein>
    <submittedName>
        <fullName evidence="2">Uncharacterized protein</fullName>
    </submittedName>
</protein>
<dbReference type="AlphaFoldDB" id="A0A8H6QQA4"/>
<accession>A0A8H6QQA4</accession>
<dbReference type="Gene3D" id="3.40.50.300">
    <property type="entry name" value="P-loop containing nucleotide triphosphate hydrolases"/>
    <property type="match status" value="1"/>
</dbReference>
<proteinExistence type="predicted"/>
<dbReference type="EMBL" id="JACBAG010001893">
    <property type="protein sequence ID" value="KAF7177720.1"/>
    <property type="molecule type" value="Genomic_DNA"/>
</dbReference>
<evidence type="ECO:0000256" key="1">
    <source>
        <dbReference type="SAM" id="MobiDB-lite"/>
    </source>
</evidence>
<feature type="region of interest" description="Disordered" evidence="1">
    <location>
        <begin position="127"/>
        <end position="159"/>
    </location>
</feature>
<sequence>MGCLESSLRITRQVLVAVCLFQNLSALFPFWSRWGQMFQAVCLKMSYGDAAAELLNEIENFYIGYKEQGPGLENPVAVAAWGTHRMDRQQLPAPQCDFYLGKNAEWDSEFGIPVLQRNGLRAIENGLPVTDRPVDNTAAGGEPEQPQASRAETPNKMRAPAVVVSSPAARGSGYVKRGPATYAANHKRWRHSRHNRCSPNDRPFVFTNRTRLKIVRFLGSSPLSESSPSHLLRVNAEETLTQMAMDAWYPGHPNKVSVQIGDYPNQENRPVVTRSIEPSFLSWEEYVTLLGYGLIYKHEYVAGLMKSLADSIATLKVIEPGDAMRVNFKVEEPESTGMRVVDSLPIASEGRHNPPDSTLGQGEAGMVGGAHTKILNTIDKRGHHTRRTTAISPNPHDPIFSRGYQTKFPSDWDSISEWHEIPDSLVEWIQQQAGLQIGQKPISSKDELLTAFYILSPANYGQSHESLMRALRQRPGTPEEIERKGCLRWFKVVMSKYSDDAPVRITGAPLVVQEALERLNQHSTKLSAGQPIYLVEPIPAKSSADGQQCSSFLRKKTSKDVMSLVSAGAPGGDSQGHLDWRVVRLLCHLSFSPLLDDYYSAADDEADTLAAAIAKSMERGDRGFSHLWWRTTEGSRNMMPLTRLQQAHYLMAECGEAGGRRPHFLIFIHWPMVMWVTEMFLQSIGVRYVTIRAGMGERARREAAAEFTDAKSNIDILLTSYMCGAPSSGYGRSGWPKLGSIIRIATR</sequence>
<feature type="region of interest" description="Disordered" evidence="1">
    <location>
        <begin position="378"/>
        <end position="400"/>
    </location>
</feature>
<comment type="caution">
    <text evidence="2">The sequence shown here is derived from an EMBL/GenBank/DDBJ whole genome shotgun (WGS) entry which is preliminary data.</text>
</comment>
<feature type="region of interest" description="Disordered" evidence="1">
    <location>
        <begin position="345"/>
        <end position="365"/>
    </location>
</feature>
<reference evidence="2" key="1">
    <citation type="submission" date="2020-06" db="EMBL/GenBank/DDBJ databases">
        <title>Draft genome sequences of strains closely related to Aspergillus parafelis and Aspergillus hiratsukae.</title>
        <authorList>
            <person name="Dos Santos R.A.C."/>
            <person name="Rivero-Menendez O."/>
            <person name="Steenwyk J.L."/>
            <person name="Mead M.E."/>
            <person name="Goldman G.H."/>
            <person name="Alastruey-Izquierdo A."/>
            <person name="Rokas A."/>
        </authorList>
    </citation>
    <scope>NUCLEOTIDE SEQUENCE</scope>
    <source>
        <strain evidence="2">CNM-CM7691</strain>
    </source>
</reference>
<evidence type="ECO:0000313" key="3">
    <source>
        <dbReference type="Proteomes" id="UP000641853"/>
    </source>
</evidence>
<dbReference type="Proteomes" id="UP000641853">
    <property type="component" value="Unassembled WGS sequence"/>
</dbReference>
<organism evidence="2 3">
    <name type="scientific">Aspergillus felis</name>
    <dbReference type="NCBI Taxonomy" id="1287682"/>
    <lineage>
        <taxon>Eukaryota</taxon>
        <taxon>Fungi</taxon>
        <taxon>Dikarya</taxon>
        <taxon>Ascomycota</taxon>
        <taxon>Pezizomycotina</taxon>
        <taxon>Eurotiomycetes</taxon>
        <taxon>Eurotiomycetidae</taxon>
        <taxon>Eurotiales</taxon>
        <taxon>Aspergillaceae</taxon>
        <taxon>Aspergillus</taxon>
        <taxon>Aspergillus subgen. Fumigati</taxon>
    </lineage>
</organism>
<name>A0A8H6QQA4_9EURO</name>
<gene>
    <name evidence="2" type="ORF">CNMCM7691_006116</name>
</gene>
<dbReference type="InterPro" id="IPR027417">
    <property type="entry name" value="P-loop_NTPase"/>
</dbReference>
<evidence type="ECO:0000313" key="2">
    <source>
        <dbReference type="EMBL" id="KAF7177720.1"/>
    </source>
</evidence>
<keyword evidence="3" id="KW-1185">Reference proteome</keyword>